<sequence>MGNMKKEDPRITRTKEIIHQAFITTLEKQDYDDITVQDILDNANINRSTFYKHYLNKDHLATDIIEKLKHQSLLPLLEERFSTPTLEFAIKAAPVINTLRHTLQALWKIDTHRISLKRQIQEEVKKKYIDVISTRKSLDDIDAEFQGKLFATLSIAMMEHIVMSDNPVDPMVIQTNLQEVLSYFSLE</sequence>
<keyword evidence="5" id="KW-1185">Reference proteome</keyword>
<feature type="domain" description="HTH tetR-type" evidence="3">
    <location>
        <begin position="12"/>
        <end position="72"/>
    </location>
</feature>
<name>W0QDU4_9PAST</name>
<dbReference type="STRING" id="1433287.X808_15130"/>
<dbReference type="Pfam" id="PF00440">
    <property type="entry name" value="TetR_N"/>
    <property type="match status" value="1"/>
</dbReference>
<dbReference type="PANTHER" id="PTHR43479">
    <property type="entry name" value="ACREF/ENVCD OPERON REPRESSOR-RELATED"/>
    <property type="match status" value="1"/>
</dbReference>
<dbReference type="PANTHER" id="PTHR43479:SF11">
    <property type="entry name" value="ACREF_ENVCD OPERON REPRESSOR-RELATED"/>
    <property type="match status" value="1"/>
</dbReference>
<gene>
    <name evidence="4" type="ORF">X808_15130</name>
</gene>
<keyword evidence="1 2" id="KW-0238">DNA-binding</keyword>
<organism evidence="4 5">
    <name type="scientific">Mannheimia varigena USDA-ARS-USMARC-1296</name>
    <dbReference type="NCBI Taxonomy" id="1433287"/>
    <lineage>
        <taxon>Bacteria</taxon>
        <taxon>Pseudomonadati</taxon>
        <taxon>Pseudomonadota</taxon>
        <taxon>Gammaproteobacteria</taxon>
        <taxon>Pasteurellales</taxon>
        <taxon>Pasteurellaceae</taxon>
        <taxon>Mannheimia</taxon>
    </lineage>
</organism>
<evidence type="ECO:0000313" key="4">
    <source>
        <dbReference type="EMBL" id="AHG76035.1"/>
    </source>
</evidence>
<evidence type="ECO:0000259" key="3">
    <source>
        <dbReference type="PROSITE" id="PS50977"/>
    </source>
</evidence>
<dbReference type="HOGENOM" id="CLU_087539_3_3_6"/>
<dbReference type="InterPro" id="IPR050624">
    <property type="entry name" value="HTH-type_Tx_Regulator"/>
</dbReference>
<dbReference type="InterPro" id="IPR001647">
    <property type="entry name" value="HTH_TetR"/>
</dbReference>
<dbReference type="PATRIC" id="fig|1433287.3.peg.1514"/>
<dbReference type="eggNOG" id="COG1309">
    <property type="taxonomic scope" value="Bacteria"/>
</dbReference>
<reference evidence="4 5" key="1">
    <citation type="submission" date="2013-12" db="EMBL/GenBank/DDBJ databases">
        <title>Annotation of the Mannheimia varigena USDA-ARS-USMARC-1296 complete genome.</title>
        <authorList>
            <person name="Harhay G.P."/>
            <person name="Clawson M.L."/>
            <person name="Murray R.W."/>
            <person name="Lubbers B.V."/>
            <person name="Heaton M.P."/>
            <person name="Chitko-Mckown C.G."/>
            <person name="Harhay D.M."/>
            <person name="Smith T.P.L."/>
        </authorList>
    </citation>
    <scope>NUCLEOTIDE SEQUENCE [LARGE SCALE GENOMIC DNA]</scope>
    <source>
        <strain evidence="4 5">USDA-ARS-USMARC-1296</strain>
    </source>
</reference>
<evidence type="ECO:0000256" key="2">
    <source>
        <dbReference type="PROSITE-ProRule" id="PRU00335"/>
    </source>
</evidence>
<accession>W0QDU4</accession>
<feature type="DNA-binding region" description="H-T-H motif" evidence="2">
    <location>
        <begin position="35"/>
        <end position="54"/>
    </location>
</feature>
<dbReference type="SUPFAM" id="SSF46689">
    <property type="entry name" value="Homeodomain-like"/>
    <property type="match status" value="1"/>
</dbReference>
<dbReference type="AlphaFoldDB" id="W0QDU4"/>
<evidence type="ECO:0000256" key="1">
    <source>
        <dbReference type="ARBA" id="ARBA00023125"/>
    </source>
</evidence>
<dbReference type="KEGG" id="mvi:X808_15130"/>
<proteinExistence type="predicted"/>
<dbReference type="Gene3D" id="1.10.357.10">
    <property type="entry name" value="Tetracycline Repressor, domain 2"/>
    <property type="match status" value="1"/>
</dbReference>
<dbReference type="EMBL" id="CP006943">
    <property type="protein sequence ID" value="AHG76035.1"/>
    <property type="molecule type" value="Genomic_DNA"/>
</dbReference>
<dbReference type="Proteomes" id="UP000066995">
    <property type="component" value="Chromosome"/>
</dbReference>
<evidence type="ECO:0000313" key="5">
    <source>
        <dbReference type="Proteomes" id="UP000066995"/>
    </source>
</evidence>
<dbReference type="PROSITE" id="PS50977">
    <property type="entry name" value="HTH_TETR_2"/>
    <property type="match status" value="1"/>
</dbReference>
<dbReference type="InterPro" id="IPR009057">
    <property type="entry name" value="Homeodomain-like_sf"/>
</dbReference>
<dbReference type="GO" id="GO:0003677">
    <property type="term" value="F:DNA binding"/>
    <property type="evidence" value="ECO:0007669"/>
    <property type="project" value="UniProtKB-UniRule"/>
</dbReference>
<protein>
    <submittedName>
        <fullName evidence="4">Transcriptional regulator</fullName>
    </submittedName>
</protein>